<gene>
    <name evidence="1" type="ORF">LCGC14_0401400</name>
</gene>
<protein>
    <submittedName>
        <fullName evidence="1">Uncharacterized protein</fullName>
    </submittedName>
</protein>
<dbReference type="EMBL" id="LAZR01000344">
    <property type="protein sequence ID" value="KKN73437.1"/>
    <property type="molecule type" value="Genomic_DNA"/>
</dbReference>
<accession>A0A0F9TF18</accession>
<name>A0A0F9TF18_9ZZZZ</name>
<reference evidence="1" key="1">
    <citation type="journal article" date="2015" name="Nature">
        <title>Complex archaea that bridge the gap between prokaryotes and eukaryotes.</title>
        <authorList>
            <person name="Spang A."/>
            <person name="Saw J.H."/>
            <person name="Jorgensen S.L."/>
            <person name="Zaremba-Niedzwiedzka K."/>
            <person name="Martijn J."/>
            <person name="Lind A.E."/>
            <person name="van Eijk R."/>
            <person name="Schleper C."/>
            <person name="Guy L."/>
            <person name="Ettema T.J."/>
        </authorList>
    </citation>
    <scope>NUCLEOTIDE SEQUENCE</scope>
</reference>
<comment type="caution">
    <text evidence="1">The sequence shown here is derived from an EMBL/GenBank/DDBJ whole genome shotgun (WGS) entry which is preliminary data.</text>
</comment>
<proteinExistence type="predicted"/>
<sequence>MRWPGYLKMAPQMKSVRELRTKCGG</sequence>
<feature type="non-terminal residue" evidence="1">
    <location>
        <position position="25"/>
    </location>
</feature>
<evidence type="ECO:0000313" key="1">
    <source>
        <dbReference type="EMBL" id="KKN73437.1"/>
    </source>
</evidence>
<dbReference type="AlphaFoldDB" id="A0A0F9TF18"/>
<organism evidence="1">
    <name type="scientific">marine sediment metagenome</name>
    <dbReference type="NCBI Taxonomy" id="412755"/>
    <lineage>
        <taxon>unclassified sequences</taxon>
        <taxon>metagenomes</taxon>
        <taxon>ecological metagenomes</taxon>
    </lineage>
</organism>